<name>A0AAD5MNC3_PARTN</name>
<dbReference type="InterPro" id="IPR001650">
    <property type="entry name" value="Helicase_C-like"/>
</dbReference>
<dbReference type="Pfam" id="PF03999">
    <property type="entry name" value="MAP65_ASE1"/>
    <property type="match status" value="1"/>
</dbReference>
<keyword evidence="3" id="KW-0067">ATP-binding</keyword>
<dbReference type="InterPro" id="IPR027417">
    <property type="entry name" value="P-loop_NTPase"/>
</dbReference>
<dbReference type="AlphaFoldDB" id="A0AAD5MNC3"/>
<dbReference type="EMBL" id="JAHQIW010000942">
    <property type="protein sequence ID" value="KAJ1350779.1"/>
    <property type="molecule type" value="Genomic_DNA"/>
</dbReference>
<feature type="domain" description="RLR CTR" evidence="2">
    <location>
        <begin position="390"/>
        <end position="519"/>
    </location>
</feature>
<evidence type="ECO:0000259" key="2">
    <source>
        <dbReference type="PROSITE" id="PS51789"/>
    </source>
</evidence>
<dbReference type="InterPro" id="IPR051363">
    <property type="entry name" value="RLR_Helicase"/>
</dbReference>
<evidence type="ECO:0000313" key="3">
    <source>
        <dbReference type="EMBL" id="KAJ1350779.1"/>
    </source>
</evidence>
<gene>
    <name evidence="3" type="primary">DRH-1_1</name>
    <name evidence="3" type="ORF">KIN20_006657</name>
</gene>
<evidence type="ECO:0000259" key="1">
    <source>
        <dbReference type="PROSITE" id="PS51194"/>
    </source>
</evidence>
<reference evidence="3" key="1">
    <citation type="submission" date="2021-06" db="EMBL/GenBank/DDBJ databases">
        <title>Parelaphostrongylus tenuis whole genome reference sequence.</title>
        <authorList>
            <person name="Garwood T.J."/>
            <person name="Larsen P.A."/>
            <person name="Fountain-Jones N.M."/>
            <person name="Garbe J.R."/>
            <person name="Macchietto M.G."/>
            <person name="Kania S.A."/>
            <person name="Gerhold R.W."/>
            <person name="Richards J.E."/>
            <person name="Wolf T.M."/>
        </authorList>
    </citation>
    <scope>NUCLEOTIDE SEQUENCE</scope>
    <source>
        <strain evidence="3">MNPRO001-30</strain>
        <tissue evidence="3">Meninges</tissue>
    </source>
</reference>
<keyword evidence="3" id="KW-0378">Hydrolase</keyword>
<protein>
    <submittedName>
        <fullName evidence="3">ATP-dependent RNA helicase dbp2</fullName>
    </submittedName>
</protein>
<dbReference type="Pfam" id="PF00271">
    <property type="entry name" value="Helicase_C"/>
    <property type="match status" value="1"/>
</dbReference>
<dbReference type="Proteomes" id="UP001196413">
    <property type="component" value="Unassembled WGS sequence"/>
</dbReference>
<feature type="domain" description="Helicase C-terminal" evidence="1">
    <location>
        <begin position="206"/>
        <end position="365"/>
    </location>
</feature>
<keyword evidence="3" id="KW-0347">Helicase</keyword>
<evidence type="ECO:0000313" key="4">
    <source>
        <dbReference type="Proteomes" id="UP001196413"/>
    </source>
</evidence>
<dbReference type="SUPFAM" id="SSF52540">
    <property type="entry name" value="P-loop containing nucleoside triphosphate hydrolases"/>
    <property type="match status" value="1"/>
</dbReference>
<dbReference type="GO" id="GO:0005737">
    <property type="term" value="C:cytoplasm"/>
    <property type="evidence" value="ECO:0007669"/>
    <property type="project" value="TreeGrafter"/>
</dbReference>
<dbReference type="Gene3D" id="2.170.150.30">
    <property type="entry name" value="RIG-I-like receptor, C-terminal regulatory domain"/>
    <property type="match status" value="1"/>
</dbReference>
<dbReference type="InterPro" id="IPR038557">
    <property type="entry name" value="RLR_C_sf"/>
</dbReference>
<dbReference type="SMART" id="SM00490">
    <property type="entry name" value="HELICc"/>
    <property type="match status" value="1"/>
</dbReference>
<dbReference type="Pfam" id="PF11648">
    <property type="entry name" value="RIG-I_C-RD"/>
    <property type="match status" value="1"/>
</dbReference>
<dbReference type="InterPro" id="IPR021673">
    <property type="entry name" value="RLR_CTR"/>
</dbReference>
<organism evidence="3 4">
    <name type="scientific">Parelaphostrongylus tenuis</name>
    <name type="common">Meningeal worm</name>
    <dbReference type="NCBI Taxonomy" id="148309"/>
    <lineage>
        <taxon>Eukaryota</taxon>
        <taxon>Metazoa</taxon>
        <taxon>Ecdysozoa</taxon>
        <taxon>Nematoda</taxon>
        <taxon>Chromadorea</taxon>
        <taxon>Rhabditida</taxon>
        <taxon>Rhabditina</taxon>
        <taxon>Rhabditomorpha</taxon>
        <taxon>Strongyloidea</taxon>
        <taxon>Metastrongylidae</taxon>
        <taxon>Parelaphostrongylus</taxon>
    </lineage>
</organism>
<dbReference type="Gene3D" id="3.40.50.300">
    <property type="entry name" value="P-loop containing nucleotide triphosphate hydrolases"/>
    <property type="match status" value="1"/>
</dbReference>
<dbReference type="PROSITE" id="PS51789">
    <property type="entry name" value="RLR_CTR"/>
    <property type="match status" value="1"/>
</dbReference>
<dbReference type="PANTHER" id="PTHR14074">
    <property type="entry name" value="HELICASE WITH DEATH DOMAIN-RELATED"/>
    <property type="match status" value="1"/>
</dbReference>
<keyword evidence="3" id="KW-0547">Nucleotide-binding</keyword>
<dbReference type="GO" id="GO:0004386">
    <property type="term" value="F:helicase activity"/>
    <property type="evidence" value="ECO:0007669"/>
    <property type="project" value="UniProtKB-KW"/>
</dbReference>
<dbReference type="PANTHER" id="PTHR14074:SF29">
    <property type="entry name" value="DICER-RELATED HELICASE"/>
    <property type="match status" value="1"/>
</dbReference>
<sequence>MLPRAITILGAASWRASETAFESDADIRIVVEVDFDNEEICRSETMMSIIEEHHEQLKDRYAEFVQENEFRWLELHTKLTELWDQCHVGDGERLIPSCCDPDKHNERDFVKISNEISRLGNLYAARKDVFVVLTKVKETWRNKIALEEKRKNADCYKKRGRENNVFLDAKGNVNTERTLNEVTVPKLVKKLITAHEQHRKSHPDDDIKLLLSNKDTDFRAIVFVRTRRGASILTNILNSHPELVTNNLKAEFIAGFNKNSETTRKTEQMDKLKRFRDGETRVLLSTSVADEGLDVVKCNLIIKYNYATNEIAHLQRKGRGRAKNSRSVLITQNVKLKEQEERNILKVRLMNFVMDAIQENRIDLSSLVENAIEKLWIEIQMEDAQVSERLTEQKSSNKLYKLLCSKCDEFLCTSKDIKTYKDTQFCVCDPDFWSRTYNENLNDADAMAKFGAIGKLHCKNCGNSIGRVLIIEGKTVPALGASAFVLEFTDSPIPTKRTVRKWSSVTKQYFTPDPIRNHDLMAMSRPLKQPVFTSDVSMAPCLLSQS</sequence>
<comment type="caution">
    <text evidence="3">The sequence shown here is derived from an EMBL/GenBank/DDBJ whole genome shotgun (WGS) entry which is preliminary data.</text>
</comment>
<keyword evidence="4" id="KW-1185">Reference proteome</keyword>
<accession>A0AAD5MNC3</accession>
<dbReference type="PROSITE" id="PS51194">
    <property type="entry name" value="HELICASE_CTER"/>
    <property type="match status" value="1"/>
</dbReference>
<proteinExistence type="predicted"/>